<protein>
    <submittedName>
        <fullName evidence="1">Uncharacterized protein</fullName>
    </submittedName>
</protein>
<keyword evidence="2" id="KW-1185">Reference proteome</keyword>
<accession>A0A0J1BMW0</accession>
<evidence type="ECO:0000313" key="1">
    <source>
        <dbReference type="EMBL" id="KLU07788.1"/>
    </source>
</evidence>
<comment type="caution">
    <text evidence="1">The sequence shown here is derived from an EMBL/GenBank/DDBJ whole genome shotgun (WGS) entry which is preliminary data.</text>
</comment>
<evidence type="ECO:0000313" key="2">
    <source>
        <dbReference type="Proteomes" id="UP000036367"/>
    </source>
</evidence>
<proteinExistence type="predicted"/>
<dbReference type="EMBL" id="LECT01000002">
    <property type="protein sequence ID" value="KLU07788.1"/>
    <property type="molecule type" value="Genomic_DNA"/>
</dbReference>
<dbReference type="AlphaFoldDB" id="A0A0J1BMW0"/>
<dbReference type="STRING" id="595434.RISK_000161"/>
<dbReference type="Proteomes" id="UP000036367">
    <property type="component" value="Unassembled WGS sequence"/>
</dbReference>
<gene>
    <name evidence="1" type="ORF">RISK_000161</name>
</gene>
<sequence>MRSRISPGGFRFPQIRVGQTHLRVQTHVISPAPVSATGAVKRTVESRLVPPD</sequence>
<organism evidence="1 2">
    <name type="scientific">Rhodopirellula islandica</name>
    <dbReference type="NCBI Taxonomy" id="595434"/>
    <lineage>
        <taxon>Bacteria</taxon>
        <taxon>Pseudomonadati</taxon>
        <taxon>Planctomycetota</taxon>
        <taxon>Planctomycetia</taxon>
        <taxon>Pirellulales</taxon>
        <taxon>Pirellulaceae</taxon>
        <taxon>Rhodopirellula</taxon>
    </lineage>
</organism>
<dbReference type="PATRIC" id="fig|595434.4.peg.155"/>
<reference evidence="1" key="1">
    <citation type="submission" date="2015-05" db="EMBL/GenBank/DDBJ databases">
        <title>Permanent draft genome of Rhodopirellula islandicus K833.</title>
        <authorList>
            <person name="Kizina J."/>
            <person name="Richter M."/>
            <person name="Glockner F.O."/>
            <person name="Harder J."/>
        </authorList>
    </citation>
    <scope>NUCLEOTIDE SEQUENCE [LARGE SCALE GENOMIC DNA]</scope>
    <source>
        <strain evidence="1">K833</strain>
    </source>
</reference>
<name>A0A0J1BMW0_RHOIS</name>